<dbReference type="PANTHER" id="PTHR13799">
    <property type="entry name" value="NGG1 INTERACTING FACTOR 3"/>
    <property type="match status" value="1"/>
</dbReference>
<dbReference type="FunFam" id="3.40.1390.30:FF:000001">
    <property type="entry name" value="GTP cyclohydrolase 1 type 2"/>
    <property type="match status" value="1"/>
</dbReference>
<organism evidence="6 7">
    <name type="scientific">Rhizocola hellebori</name>
    <dbReference type="NCBI Taxonomy" id="1392758"/>
    <lineage>
        <taxon>Bacteria</taxon>
        <taxon>Bacillati</taxon>
        <taxon>Actinomycetota</taxon>
        <taxon>Actinomycetes</taxon>
        <taxon>Micromonosporales</taxon>
        <taxon>Micromonosporaceae</taxon>
        <taxon>Rhizocola</taxon>
    </lineage>
</organism>
<feature type="binding site" evidence="5">
    <location>
        <position position="226"/>
    </location>
    <ligand>
        <name>a divalent metal cation</name>
        <dbReference type="ChEBI" id="CHEBI:60240"/>
        <label>1</label>
    </ligand>
</feature>
<dbReference type="Proteomes" id="UP000612899">
    <property type="component" value="Unassembled WGS sequence"/>
</dbReference>
<dbReference type="Gene3D" id="3.40.1390.30">
    <property type="entry name" value="NIF3 (NGG1p interacting factor 3)-like"/>
    <property type="match status" value="2"/>
</dbReference>
<dbReference type="AlphaFoldDB" id="A0A8J3Q7K9"/>
<dbReference type="EMBL" id="BONY01000013">
    <property type="protein sequence ID" value="GIH04550.1"/>
    <property type="molecule type" value="Genomic_DNA"/>
</dbReference>
<accession>A0A8J3Q7K9</accession>
<name>A0A8J3Q7K9_9ACTN</name>
<keyword evidence="4 5" id="KW-0479">Metal-binding</keyword>
<dbReference type="InterPro" id="IPR002678">
    <property type="entry name" value="DUF34/NIF3"/>
</dbReference>
<dbReference type="SUPFAM" id="SSF102705">
    <property type="entry name" value="NIF3 (NGG1p interacting factor 3)-like"/>
    <property type="match status" value="1"/>
</dbReference>
<evidence type="ECO:0000256" key="4">
    <source>
        <dbReference type="ARBA" id="ARBA00022723"/>
    </source>
</evidence>
<feature type="binding site" evidence="5">
    <location>
        <position position="65"/>
    </location>
    <ligand>
        <name>a divalent metal cation</name>
        <dbReference type="ChEBI" id="CHEBI:60240"/>
        <label>1</label>
    </ligand>
</feature>
<keyword evidence="7" id="KW-1185">Reference proteome</keyword>
<dbReference type="PANTHER" id="PTHR13799:SF14">
    <property type="entry name" value="GTP CYCLOHYDROLASE 1 TYPE 2 HOMOLOG"/>
    <property type="match status" value="1"/>
</dbReference>
<dbReference type="Pfam" id="PF01784">
    <property type="entry name" value="DUF34_NIF3"/>
    <property type="match status" value="1"/>
</dbReference>
<feature type="binding site" evidence="5">
    <location>
        <position position="230"/>
    </location>
    <ligand>
        <name>a divalent metal cation</name>
        <dbReference type="ChEBI" id="CHEBI:60240"/>
        <label>1</label>
    </ligand>
</feature>
<comment type="subunit">
    <text evidence="2">Homohexamer.</text>
</comment>
<evidence type="ECO:0000256" key="2">
    <source>
        <dbReference type="ARBA" id="ARBA00011643"/>
    </source>
</evidence>
<evidence type="ECO:0000313" key="6">
    <source>
        <dbReference type="EMBL" id="GIH04550.1"/>
    </source>
</evidence>
<dbReference type="NCBIfam" id="TIGR00486">
    <property type="entry name" value="YbgI_SA1388"/>
    <property type="match status" value="1"/>
</dbReference>
<comment type="caution">
    <text evidence="6">The sequence shown here is derived from an EMBL/GenBank/DDBJ whole genome shotgun (WGS) entry which is preliminary data.</text>
</comment>
<proteinExistence type="inferred from homology"/>
<protein>
    <recommendedName>
        <fullName evidence="3">GTP cyclohydrolase 1 type 2 homolog</fullName>
    </recommendedName>
</protein>
<dbReference type="InterPro" id="IPR036069">
    <property type="entry name" value="DUF34/NIF3_sf"/>
</dbReference>
<evidence type="ECO:0000256" key="1">
    <source>
        <dbReference type="ARBA" id="ARBA00006964"/>
    </source>
</evidence>
<dbReference type="GO" id="GO:0046872">
    <property type="term" value="F:metal ion binding"/>
    <property type="evidence" value="ECO:0007669"/>
    <property type="project" value="UniProtKB-KW"/>
</dbReference>
<comment type="similarity">
    <text evidence="1">Belongs to the GTP cyclohydrolase I type 2/NIF3 family.</text>
</comment>
<gene>
    <name evidence="6" type="ORF">Rhe02_26170</name>
</gene>
<sequence length="270" mass="28712">MILLHEVIGLLDSRYPPEWAEPWDRVGLVTGRPKQPVNRVLGVVDVTAATVAEAREQRADLIVAHHPLLLSGVSSVAATTPAGSVVHDLIESGIALYVAHTNADVAVPGVSDSLADALGIVGRMPLLPTGEGRGHGRVGRLPVQMPLREFAQMAARVLLTGTLGVRVTGDPAQRITLVAVCGGSGAEFLPQARELGVDVYLTGDLKHHSVTDHLAAGGPALIDAGHWSTEQPWVAEVTTWLTKETGLEAFVSQTRTDPWSFHVYGHNRSL</sequence>
<dbReference type="GO" id="GO:0005737">
    <property type="term" value="C:cytoplasm"/>
    <property type="evidence" value="ECO:0007669"/>
    <property type="project" value="TreeGrafter"/>
</dbReference>
<evidence type="ECO:0000256" key="3">
    <source>
        <dbReference type="ARBA" id="ARBA00022112"/>
    </source>
</evidence>
<evidence type="ECO:0000256" key="5">
    <source>
        <dbReference type="PIRSR" id="PIRSR602678-1"/>
    </source>
</evidence>
<feature type="binding site" evidence="5">
    <location>
        <position position="104"/>
    </location>
    <ligand>
        <name>a divalent metal cation</name>
        <dbReference type="ChEBI" id="CHEBI:60240"/>
        <label>1</label>
    </ligand>
</feature>
<evidence type="ECO:0000313" key="7">
    <source>
        <dbReference type="Proteomes" id="UP000612899"/>
    </source>
</evidence>
<feature type="binding site" evidence="5">
    <location>
        <position position="66"/>
    </location>
    <ligand>
        <name>a divalent metal cation</name>
        <dbReference type="ChEBI" id="CHEBI:60240"/>
        <label>1</label>
    </ligand>
</feature>
<reference evidence="6" key="1">
    <citation type="submission" date="2021-01" db="EMBL/GenBank/DDBJ databases">
        <title>Whole genome shotgun sequence of Rhizocola hellebori NBRC 109834.</title>
        <authorList>
            <person name="Komaki H."/>
            <person name="Tamura T."/>
        </authorList>
    </citation>
    <scope>NUCLEOTIDE SEQUENCE</scope>
    <source>
        <strain evidence="6">NBRC 109834</strain>
    </source>
</reference>